<dbReference type="EMBL" id="CAJHJF010000449">
    <property type="protein sequence ID" value="CAD6901931.1"/>
    <property type="molecule type" value="Genomic_DNA"/>
</dbReference>
<proteinExistence type="predicted"/>
<dbReference type="GO" id="GO:0015074">
    <property type="term" value="P:DNA integration"/>
    <property type="evidence" value="ECO:0007669"/>
    <property type="project" value="InterPro"/>
</dbReference>
<name>A0A9N8LJJ3_9BASI</name>
<dbReference type="AlphaFoldDB" id="A0A9N8LJJ3"/>
<dbReference type="InterPro" id="IPR013762">
    <property type="entry name" value="Integrase-like_cat_sf"/>
</dbReference>
<sequence length="692" mass="74786">PQSPTVGTLAAAPSAAGPDDWAYTLADVDQVCSPLGVPWSPEKEQGFSGTVTFAGIQFDIAAREMSLSPTRTSAYLSDCQAWLGRSRHTKSQAERLLGRLQFACCVVPCGRPYLTGLIDFVALHSRSGQHRNSDLVARFPNARVRKDVRWWAEELGQPRVARLFHNDLSLANPGLYTDACDFGAGVVLGELEAAYVFTRGWRAEGRDIMWAEAVGAELGLLHLIAAGFHDQRVVLYIDNTSVEGGLRRGRIRNEAANLCIERFLHAGARHNLELVPLRVVTDENPADGPSRGAASVFGPLPSIPLPAALAAHVRRQAQPRPHAGSSTGATANRRRFPRPPPSSPLLITPLPAAAGLSAARLDAPLLFAGLEDARLAWLFESAFAPKTLEGYGCGVNRFVSWCVARGVPERERRPASEDLLCRFIASLAGTVTGQYIGKIISAIGAWHKMHGAPWTFQPGSRLSLVLRGAVNVTPASLRRPRRAPYTPEHLRALFAHLDLNEPKDAAVWACALTAFWALARIGEVTTPTQKDFNTAVHVTRAGFVDGGEGPGALSLPWTKTTRSAGATISLHRHAHDLCPVAAVRAHFLVNPAPSHAALFAYRQRGRIVPLSRSVLLTRLSVAAKAAGVPVLHGHSFRIGGCTELLLRGTAIEDVKAHGRWRSDAWTTYVRNHRLVFGARLAPLPEIRSALGA</sequence>
<reference evidence="4 5" key="1">
    <citation type="submission" date="2020-10" db="EMBL/GenBank/DDBJ databases">
        <authorList>
            <person name="Sedaghatjoo S."/>
        </authorList>
    </citation>
    <scope>NUCLEOTIDE SEQUENCE [LARGE SCALE GENOMIC DNA]</scope>
    <source>
        <strain evidence="4 5">LLFL</strain>
    </source>
</reference>
<keyword evidence="1" id="KW-0238">DNA-binding</keyword>
<dbReference type="InterPro" id="IPR010998">
    <property type="entry name" value="Integrase_recombinase_N"/>
</dbReference>
<dbReference type="Gene3D" id="1.10.150.130">
    <property type="match status" value="1"/>
</dbReference>
<dbReference type="GO" id="GO:0006310">
    <property type="term" value="P:DNA recombination"/>
    <property type="evidence" value="ECO:0007669"/>
    <property type="project" value="UniProtKB-KW"/>
</dbReference>
<comment type="caution">
    <text evidence="4">The sequence shown here is derived from an EMBL/GenBank/DDBJ whole genome shotgun (WGS) entry which is preliminary data.</text>
</comment>
<evidence type="ECO:0000256" key="2">
    <source>
        <dbReference type="ARBA" id="ARBA00023172"/>
    </source>
</evidence>
<dbReference type="Gene3D" id="1.10.443.10">
    <property type="entry name" value="Intergrase catalytic core"/>
    <property type="match status" value="1"/>
</dbReference>
<dbReference type="InterPro" id="IPR011010">
    <property type="entry name" value="DNA_brk_join_enz"/>
</dbReference>
<keyword evidence="2" id="KW-0233">DNA recombination</keyword>
<feature type="non-terminal residue" evidence="4">
    <location>
        <position position="1"/>
    </location>
</feature>
<accession>A0A9N8LJJ3</accession>
<dbReference type="PANTHER" id="PTHR34605:SF3">
    <property type="entry name" value="P CELL-TYPE AGGLUTINATION PROTEIN MAP4-LIKE-RELATED"/>
    <property type="match status" value="1"/>
</dbReference>
<evidence type="ECO:0000256" key="3">
    <source>
        <dbReference type="SAM" id="MobiDB-lite"/>
    </source>
</evidence>
<dbReference type="PANTHER" id="PTHR34605">
    <property type="entry name" value="PHAGE_INTEGRASE DOMAIN-CONTAINING PROTEIN"/>
    <property type="match status" value="1"/>
</dbReference>
<keyword evidence="5" id="KW-1185">Reference proteome</keyword>
<dbReference type="SUPFAM" id="SSF47823">
    <property type="entry name" value="lambda integrase-like, N-terminal domain"/>
    <property type="match status" value="1"/>
</dbReference>
<evidence type="ECO:0008006" key="6">
    <source>
        <dbReference type="Google" id="ProtNLM"/>
    </source>
</evidence>
<dbReference type="GO" id="GO:0003677">
    <property type="term" value="F:DNA binding"/>
    <property type="evidence" value="ECO:0007669"/>
    <property type="project" value="UniProtKB-KW"/>
</dbReference>
<evidence type="ECO:0000256" key="1">
    <source>
        <dbReference type="ARBA" id="ARBA00023125"/>
    </source>
</evidence>
<evidence type="ECO:0000313" key="5">
    <source>
        <dbReference type="Proteomes" id="UP000836404"/>
    </source>
</evidence>
<dbReference type="Proteomes" id="UP000836404">
    <property type="component" value="Unassembled WGS sequence"/>
</dbReference>
<gene>
    <name evidence="4" type="ORF">JKILLFL_G1189</name>
</gene>
<protein>
    <recommendedName>
        <fullName evidence="6">Tyr recombinase domain-containing protein</fullName>
    </recommendedName>
</protein>
<evidence type="ECO:0000313" key="4">
    <source>
        <dbReference type="EMBL" id="CAD6901931.1"/>
    </source>
</evidence>
<feature type="region of interest" description="Disordered" evidence="3">
    <location>
        <begin position="314"/>
        <end position="344"/>
    </location>
</feature>
<dbReference type="InterPro" id="IPR052925">
    <property type="entry name" value="Phage_Integrase-like_Recomb"/>
</dbReference>
<dbReference type="SUPFAM" id="SSF56349">
    <property type="entry name" value="DNA breaking-rejoining enzymes"/>
    <property type="match status" value="1"/>
</dbReference>
<organism evidence="4 5">
    <name type="scientific">Tilletia laevis</name>
    <dbReference type="NCBI Taxonomy" id="157183"/>
    <lineage>
        <taxon>Eukaryota</taxon>
        <taxon>Fungi</taxon>
        <taxon>Dikarya</taxon>
        <taxon>Basidiomycota</taxon>
        <taxon>Ustilaginomycotina</taxon>
        <taxon>Exobasidiomycetes</taxon>
        <taxon>Tilletiales</taxon>
        <taxon>Tilletiaceae</taxon>
        <taxon>Tilletia</taxon>
    </lineage>
</organism>